<name>A0AA36D1K5_9BILA</name>
<accession>A0AA36D1K5</accession>
<feature type="signal peptide" evidence="1">
    <location>
        <begin position="1"/>
        <end position="18"/>
    </location>
</feature>
<feature type="chain" id="PRO_5041230292" evidence="1">
    <location>
        <begin position="19"/>
        <end position="156"/>
    </location>
</feature>
<dbReference type="Proteomes" id="UP001177023">
    <property type="component" value="Unassembled WGS sequence"/>
</dbReference>
<sequence length="156" mass="16700">MLFSTSFLLFAFPALAVGCKTANHSAPCDQCPNPSQTPPSPLTLVQGYFYFTTEDGCSKAENGCPVGGNLRLETDQGVITIPPPASESQELKCTSGNYRTVYEGVSYIVTGNICYTTACAACPTPNVAAGITVKTRYEEKFYCKRAQFSGCANGYK</sequence>
<dbReference type="AlphaFoldDB" id="A0AA36D1K5"/>
<reference evidence="2" key="1">
    <citation type="submission" date="2023-06" db="EMBL/GenBank/DDBJ databases">
        <authorList>
            <person name="Delattre M."/>
        </authorList>
    </citation>
    <scope>NUCLEOTIDE SEQUENCE</scope>
    <source>
        <strain evidence="2">AF72</strain>
    </source>
</reference>
<proteinExistence type="predicted"/>
<gene>
    <name evidence="2" type="ORF">MSPICULIGERA_LOCUS16139</name>
</gene>
<comment type="caution">
    <text evidence="2">The sequence shown here is derived from an EMBL/GenBank/DDBJ whole genome shotgun (WGS) entry which is preliminary data.</text>
</comment>
<protein>
    <submittedName>
        <fullName evidence="2">Uncharacterized protein</fullName>
    </submittedName>
</protein>
<evidence type="ECO:0000256" key="1">
    <source>
        <dbReference type="SAM" id="SignalP"/>
    </source>
</evidence>
<keyword evidence="3" id="KW-1185">Reference proteome</keyword>
<organism evidence="2 3">
    <name type="scientific">Mesorhabditis spiculigera</name>
    <dbReference type="NCBI Taxonomy" id="96644"/>
    <lineage>
        <taxon>Eukaryota</taxon>
        <taxon>Metazoa</taxon>
        <taxon>Ecdysozoa</taxon>
        <taxon>Nematoda</taxon>
        <taxon>Chromadorea</taxon>
        <taxon>Rhabditida</taxon>
        <taxon>Rhabditina</taxon>
        <taxon>Rhabditomorpha</taxon>
        <taxon>Rhabditoidea</taxon>
        <taxon>Rhabditidae</taxon>
        <taxon>Mesorhabditinae</taxon>
        <taxon>Mesorhabditis</taxon>
    </lineage>
</organism>
<evidence type="ECO:0000313" key="3">
    <source>
        <dbReference type="Proteomes" id="UP001177023"/>
    </source>
</evidence>
<feature type="non-terminal residue" evidence="2">
    <location>
        <position position="1"/>
    </location>
</feature>
<keyword evidence="1" id="KW-0732">Signal</keyword>
<evidence type="ECO:0000313" key="2">
    <source>
        <dbReference type="EMBL" id="CAJ0577874.1"/>
    </source>
</evidence>
<dbReference type="EMBL" id="CATQJA010002652">
    <property type="protein sequence ID" value="CAJ0577874.1"/>
    <property type="molecule type" value="Genomic_DNA"/>
</dbReference>